<name>A0AA45C6U5_9BACT</name>
<evidence type="ECO:0000256" key="1">
    <source>
        <dbReference type="ARBA" id="ARBA00004952"/>
    </source>
</evidence>
<dbReference type="GO" id="GO:0016757">
    <property type="term" value="F:glycosyltransferase activity"/>
    <property type="evidence" value="ECO:0007669"/>
    <property type="project" value="UniProtKB-KW"/>
</dbReference>
<evidence type="ECO:0000313" key="11">
    <source>
        <dbReference type="EMBL" id="PWJ93203.1"/>
    </source>
</evidence>
<proteinExistence type="inferred from homology"/>
<dbReference type="EMBL" id="QGGI01000008">
    <property type="protein sequence ID" value="PWJ93203.1"/>
    <property type="molecule type" value="Genomic_DNA"/>
</dbReference>
<dbReference type="Gene3D" id="3.20.140.10">
    <property type="entry name" value="nicotinate phosphoribosyltransferase"/>
    <property type="match status" value="1"/>
</dbReference>
<protein>
    <recommendedName>
        <fullName evidence="3 7">Nicotinate phosphoribosyltransferase</fullName>
        <shortName evidence="7">NAPRTase</shortName>
        <ecNumber evidence="3 7">6.3.4.21</ecNumber>
    </recommendedName>
</protein>
<evidence type="ECO:0000256" key="5">
    <source>
        <dbReference type="ARBA" id="ARBA00022598"/>
    </source>
</evidence>
<keyword evidence="4 7" id="KW-0597">Phosphoprotein</keyword>
<dbReference type="InterPro" id="IPR006406">
    <property type="entry name" value="Nic_PRibTrfase"/>
</dbReference>
<dbReference type="AlphaFoldDB" id="A0AA45C6U5"/>
<dbReference type="Proteomes" id="UP000245921">
    <property type="component" value="Unassembled WGS sequence"/>
</dbReference>
<dbReference type="PANTHER" id="PTHR11098:SF1">
    <property type="entry name" value="NICOTINATE PHOSPHORIBOSYLTRANSFERASE"/>
    <property type="match status" value="1"/>
</dbReference>
<dbReference type="EC" id="6.3.4.21" evidence="3 7"/>
<keyword evidence="5 7" id="KW-0436">Ligase</keyword>
<evidence type="ECO:0000256" key="7">
    <source>
        <dbReference type="HAMAP-Rule" id="MF_00570"/>
    </source>
</evidence>
<keyword evidence="11" id="KW-0808">Transferase</keyword>
<evidence type="ECO:0000256" key="8">
    <source>
        <dbReference type="RuleBase" id="RU003838"/>
    </source>
</evidence>
<dbReference type="Pfam" id="PF17767">
    <property type="entry name" value="NAPRTase_N"/>
    <property type="match status" value="1"/>
</dbReference>
<evidence type="ECO:0000259" key="9">
    <source>
        <dbReference type="Pfam" id="PF04095"/>
    </source>
</evidence>
<evidence type="ECO:0000256" key="2">
    <source>
        <dbReference type="ARBA" id="ARBA00010897"/>
    </source>
</evidence>
<evidence type="ECO:0000256" key="3">
    <source>
        <dbReference type="ARBA" id="ARBA00013236"/>
    </source>
</evidence>
<comment type="similarity">
    <text evidence="2 7 8">Belongs to the NAPRTase family.</text>
</comment>
<evidence type="ECO:0000256" key="6">
    <source>
        <dbReference type="ARBA" id="ARBA00022642"/>
    </source>
</evidence>
<accession>A0AA45C6U5</accession>
<dbReference type="GO" id="GO:0004516">
    <property type="term" value="F:nicotinate phosphoribosyltransferase activity"/>
    <property type="evidence" value="ECO:0007669"/>
    <property type="project" value="UniProtKB-UniRule"/>
</dbReference>
<comment type="catalytic activity">
    <reaction evidence="7 8">
        <text>5-phospho-alpha-D-ribose 1-diphosphate + nicotinate + ATP + H2O = nicotinate beta-D-ribonucleotide + ADP + phosphate + diphosphate</text>
        <dbReference type="Rhea" id="RHEA:36163"/>
        <dbReference type="ChEBI" id="CHEBI:15377"/>
        <dbReference type="ChEBI" id="CHEBI:30616"/>
        <dbReference type="ChEBI" id="CHEBI:32544"/>
        <dbReference type="ChEBI" id="CHEBI:33019"/>
        <dbReference type="ChEBI" id="CHEBI:43474"/>
        <dbReference type="ChEBI" id="CHEBI:57502"/>
        <dbReference type="ChEBI" id="CHEBI:58017"/>
        <dbReference type="ChEBI" id="CHEBI:456216"/>
        <dbReference type="EC" id="6.3.4.21"/>
    </reaction>
</comment>
<keyword evidence="6 7" id="KW-0662">Pyridine nucleotide biosynthesis</keyword>
<organism evidence="11 12">
    <name type="scientific">Oceanotoga teriensis</name>
    <dbReference type="NCBI Taxonomy" id="515440"/>
    <lineage>
        <taxon>Bacteria</taxon>
        <taxon>Thermotogati</taxon>
        <taxon>Thermotogota</taxon>
        <taxon>Thermotogae</taxon>
        <taxon>Petrotogales</taxon>
        <taxon>Petrotogaceae</taxon>
        <taxon>Oceanotoga</taxon>
    </lineage>
</organism>
<dbReference type="RefSeq" id="WP_109604733.1">
    <property type="nucleotide sequence ID" value="NZ_JAMHJO010000022.1"/>
</dbReference>
<dbReference type="InterPro" id="IPR007229">
    <property type="entry name" value="Nic_PRibTrfase-Fam"/>
</dbReference>
<dbReference type="SUPFAM" id="SSF51690">
    <property type="entry name" value="Nicotinate/Quinolinate PRTase C-terminal domain-like"/>
    <property type="match status" value="1"/>
</dbReference>
<dbReference type="NCBIfam" id="TIGR01514">
    <property type="entry name" value="NAPRTase"/>
    <property type="match status" value="1"/>
</dbReference>
<feature type="domain" description="Nicotinate/nicotinamide phosphoribosyltransferase" evidence="9">
    <location>
        <begin position="174"/>
        <end position="397"/>
    </location>
</feature>
<keyword evidence="11" id="KW-0328">Glycosyltransferase</keyword>
<dbReference type="GO" id="GO:0005829">
    <property type="term" value="C:cytosol"/>
    <property type="evidence" value="ECO:0007669"/>
    <property type="project" value="TreeGrafter"/>
</dbReference>
<dbReference type="InterPro" id="IPR041525">
    <property type="entry name" value="N/Namide_PRibTrfase"/>
</dbReference>
<comment type="function">
    <text evidence="7 8">Catalyzes the synthesis of beta-nicotinate D-ribonucleotide from nicotinate and 5-phospho-D-ribose 1-phosphate at the expense of ATP.</text>
</comment>
<dbReference type="GO" id="GO:0034355">
    <property type="term" value="P:NAD+ biosynthetic process via the salvage pathway"/>
    <property type="evidence" value="ECO:0007669"/>
    <property type="project" value="TreeGrafter"/>
</dbReference>
<dbReference type="PIRSF" id="PIRSF000484">
    <property type="entry name" value="NAPRT"/>
    <property type="match status" value="1"/>
</dbReference>
<evidence type="ECO:0000259" key="10">
    <source>
        <dbReference type="Pfam" id="PF17767"/>
    </source>
</evidence>
<dbReference type="Pfam" id="PF04095">
    <property type="entry name" value="NAPRTase"/>
    <property type="match status" value="1"/>
</dbReference>
<dbReference type="HAMAP" id="MF_00570">
    <property type="entry name" value="NAPRTase"/>
    <property type="match status" value="1"/>
</dbReference>
<feature type="domain" description="Nicotinate phosphoribosyltransferase N-terminal" evidence="10">
    <location>
        <begin position="12"/>
        <end position="136"/>
    </location>
</feature>
<reference evidence="11 12" key="1">
    <citation type="submission" date="2018-05" db="EMBL/GenBank/DDBJ databases">
        <title>Genomic Encyclopedia of Type Strains, Phase IV (KMG-IV): sequencing the most valuable type-strain genomes for metagenomic binning, comparative biology and taxonomic classification.</title>
        <authorList>
            <person name="Goeker M."/>
        </authorList>
    </citation>
    <scope>NUCLEOTIDE SEQUENCE [LARGE SCALE GENOMIC DNA]</scope>
    <source>
        <strain evidence="11 12">DSM 24906</strain>
    </source>
</reference>
<dbReference type="InterPro" id="IPR040727">
    <property type="entry name" value="NAPRTase_N"/>
</dbReference>
<evidence type="ECO:0000313" key="12">
    <source>
        <dbReference type="Proteomes" id="UP000245921"/>
    </source>
</evidence>
<sequence length="427" mass="50306">MNESIIKNITYVDFYKFNMLKVIYKCYPNIITKWKHYTRSKGIDYEPILPELKKQIEMLEDLRLSNEEYDYLKNLKTSFDYNFYDKSFLQRISNLRFNKNNITKLDIGKDGNLELEFEGLWSDVTFLEIYLMLIVNDLYYQNKYNKDYKSAENEVIKKLKISIEKVKKYNDETFKYADFGTRRAFSPEILEETIRMQAEEVPENFVGTSNVYLAMKYDLKPIGTMAHEMFMATQGSDIAVRNVQKQVLHDWLISWEGLFGTLLTDTFGTLSFLEDSKLLYLKVADGFRHDSSDPIRWGWLMYASLLKNGIDPKTKTMVFSDSLNMDKAITLHSYFKDYLKMSFGIGTALTGDVEPINHVIKISESNGYPVAKLSDDYHKTLSNEENFLNYLKGQYKYRSFSTFSDEEFTQFLKDKYNFKLPKKLIKL</sequence>
<feature type="modified residue" description="Phosphohistidine; by autocatalysis" evidence="7">
    <location>
        <position position="227"/>
    </location>
</feature>
<comment type="caution">
    <text evidence="11">The sequence shown here is derived from an EMBL/GenBank/DDBJ whole genome shotgun (WGS) entry which is preliminary data.</text>
</comment>
<dbReference type="SUPFAM" id="SSF54675">
    <property type="entry name" value="Nicotinate/Quinolinate PRTase N-terminal domain-like"/>
    <property type="match status" value="1"/>
</dbReference>
<dbReference type="PANTHER" id="PTHR11098">
    <property type="entry name" value="NICOTINATE PHOSPHORIBOSYLTRANSFERASE"/>
    <property type="match status" value="1"/>
</dbReference>
<comment type="pathway">
    <text evidence="1 7 8">Cofactor biosynthesis; NAD(+) biosynthesis; nicotinate D-ribonucleotide from nicotinate: step 1/1.</text>
</comment>
<keyword evidence="12" id="KW-1185">Reference proteome</keyword>
<evidence type="ECO:0000256" key="4">
    <source>
        <dbReference type="ARBA" id="ARBA00022553"/>
    </source>
</evidence>
<comment type="PTM">
    <text evidence="7 8">Transiently phosphorylated on a His residue during the reaction cycle. Phosphorylation strongly increases the affinity for substrates and increases the rate of nicotinate D-ribonucleotide production. Dephosphorylation regenerates the low-affinity form of the enzyme, leading to product release.</text>
</comment>
<gene>
    <name evidence="7" type="primary">pncB</name>
    <name evidence="11" type="ORF">C7380_10832</name>
</gene>
<dbReference type="InterPro" id="IPR036068">
    <property type="entry name" value="Nicotinate_pribotase-like_C"/>
</dbReference>